<name>A0AAD2FI75_9STRA</name>
<comment type="caution">
    <text evidence="6">The sequence shown here is derived from an EMBL/GenBank/DDBJ whole genome shotgun (WGS) entry which is preliminary data.</text>
</comment>
<comment type="similarity">
    <text evidence="1">Belongs to the spermidine/spermine synthase family.</text>
</comment>
<dbReference type="InterPro" id="IPR046341">
    <property type="entry name" value="SET_dom_sf"/>
</dbReference>
<evidence type="ECO:0000256" key="2">
    <source>
        <dbReference type="ARBA" id="ARBA00022679"/>
    </source>
</evidence>
<organism evidence="6 7">
    <name type="scientific">Cylindrotheca closterium</name>
    <dbReference type="NCBI Taxonomy" id="2856"/>
    <lineage>
        <taxon>Eukaryota</taxon>
        <taxon>Sar</taxon>
        <taxon>Stramenopiles</taxon>
        <taxon>Ochrophyta</taxon>
        <taxon>Bacillariophyta</taxon>
        <taxon>Bacillariophyceae</taxon>
        <taxon>Bacillariophycidae</taxon>
        <taxon>Bacillariales</taxon>
        <taxon>Bacillariaceae</taxon>
        <taxon>Cylindrotheca</taxon>
    </lineage>
</organism>
<dbReference type="CDD" id="cd02440">
    <property type="entry name" value="AdoMet_MTases"/>
    <property type="match status" value="1"/>
</dbReference>
<feature type="active site" description="Proton acceptor" evidence="4">
    <location>
        <position position="595"/>
    </location>
</feature>
<dbReference type="InterPro" id="IPR030374">
    <property type="entry name" value="PABS"/>
</dbReference>
<evidence type="ECO:0000256" key="1">
    <source>
        <dbReference type="ARBA" id="ARBA00007867"/>
    </source>
</evidence>
<evidence type="ECO:0000256" key="4">
    <source>
        <dbReference type="PROSITE-ProRule" id="PRU00354"/>
    </source>
</evidence>
<dbReference type="SUPFAM" id="SSF82199">
    <property type="entry name" value="SET domain"/>
    <property type="match status" value="1"/>
</dbReference>
<dbReference type="GO" id="GO:0006596">
    <property type="term" value="P:polyamine biosynthetic process"/>
    <property type="evidence" value="ECO:0007669"/>
    <property type="project" value="UniProtKB-UniRule"/>
</dbReference>
<evidence type="ECO:0000313" key="6">
    <source>
        <dbReference type="EMBL" id="CAJ1941087.1"/>
    </source>
</evidence>
<keyword evidence="7" id="KW-1185">Reference proteome</keyword>
<evidence type="ECO:0000259" key="5">
    <source>
        <dbReference type="PROSITE" id="PS51006"/>
    </source>
</evidence>
<dbReference type="Proteomes" id="UP001295423">
    <property type="component" value="Unassembled WGS sequence"/>
</dbReference>
<evidence type="ECO:0000256" key="3">
    <source>
        <dbReference type="ARBA" id="ARBA00023115"/>
    </source>
</evidence>
<keyword evidence="3 4" id="KW-0620">Polyamine biosynthesis</keyword>
<reference evidence="6" key="1">
    <citation type="submission" date="2023-08" db="EMBL/GenBank/DDBJ databases">
        <authorList>
            <person name="Audoor S."/>
            <person name="Bilcke G."/>
        </authorList>
    </citation>
    <scope>NUCLEOTIDE SEQUENCE</scope>
</reference>
<protein>
    <recommendedName>
        <fullName evidence="5">PABS domain-containing protein</fullName>
    </recommendedName>
</protein>
<dbReference type="InterPro" id="IPR029063">
    <property type="entry name" value="SAM-dependent_MTases_sf"/>
</dbReference>
<dbReference type="Gene3D" id="3.40.50.150">
    <property type="entry name" value="Vaccinia Virus protein VP39"/>
    <property type="match status" value="1"/>
</dbReference>
<dbReference type="GO" id="GO:0010487">
    <property type="term" value="F:thermospermine synthase activity"/>
    <property type="evidence" value="ECO:0007669"/>
    <property type="project" value="TreeGrafter"/>
</dbReference>
<proteinExistence type="inferred from homology"/>
<evidence type="ECO:0000313" key="7">
    <source>
        <dbReference type="Proteomes" id="UP001295423"/>
    </source>
</evidence>
<dbReference type="EMBL" id="CAKOGP040001001">
    <property type="protein sequence ID" value="CAJ1941087.1"/>
    <property type="molecule type" value="Genomic_DNA"/>
</dbReference>
<accession>A0AAD2FI75</accession>
<dbReference type="Pfam" id="PF01564">
    <property type="entry name" value="Spermine_synth"/>
    <property type="match status" value="1"/>
</dbReference>
<dbReference type="SUPFAM" id="SSF53335">
    <property type="entry name" value="S-adenosyl-L-methionine-dependent methyltransferases"/>
    <property type="match status" value="1"/>
</dbReference>
<dbReference type="PANTHER" id="PTHR43317:SF1">
    <property type="entry name" value="THERMOSPERMINE SYNTHASE ACAULIS5"/>
    <property type="match status" value="1"/>
</dbReference>
<dbReference type="PANTHER" id="PTHR43317">
    <property type="entry name" value="THERMOSPERMINE SYNTHASE ACAULIS5"/>
    <property type="match status" value="1"/>
</dbReference>
<dbReference type="Gene3D" id="3.90.1410.10">
    <property type="entry name" value="set domain protein methyltransferase, domain 1"/>
    <property type="match status" value="1"/>
</dbReference>
<gene>
    <name evidence="6" type="ORF">CYCCA115_LOCUS7346</name>
</gene>
<sequence length="1235" mass="141376">MSHIMQSCPGKRRRATLQIMIKVCCKGWFLLVGLLSSRVRANSEIAFDLVKWVNEQNHGYVNPKLGIRQTEDDGLAFFARAKIEADEVLTHIPWSVIIASDDQDNPEDNMDCGTVRNLARELKLGEKSAFAPYVQYLLSLDDGQIPSAWTDAAKAILEDILGDDRMLPPGAATFMLHDEWVYECDGDASDKLTFKAAELVMQREDAALMVPLYDLIEHRNGEYLNTKTMIKGGKYHKTLASRTIQLGEQIHKSFDMCEECDPEAIRVGYGTAEIFRDRGVVERFPQRWTYKPSMKIATDKDGNMFSQTLEPDLQFTIVENSDGTVQVKWTDDLEFQDDGKNYVRRIFRKHLQRLHRYKNVEYSIEKPENIPQHQWNAIWKYCEAVGNSLVYAIQSLVNSENINPCKPGQSLLEGACAADLLELYEVHYHDLGWEEDDIEYIEPYCSSSQIIEYVDYPRIDEIQTNYQLLSFWERESDGDICMNLETTLQICSSYRPHYHEFFVHFPARYIDEIKRVIFVGGGDAMLLHEVLKFPELEKVVGLELDQQVTRKSFNYFKSQPHWDEERVEWWYGDATKSLPLLPQDYWGSFDLVLVDLSETVMSMSVTGELDIFSALALLLKPEGIMVKNEPYIDQFSNFFDHTIHIFYGTPKICTQVLVMGSNKVDFLHHPVKERPEIEQLLLEPLDDPSDRFKYFHDYRKNNATEQGKCILKKGSVTTQQGKKAGILEILEVEEAFISSTEDLESSIYSLAVDVGLSPALSFSDTDGTIVVLMKEGYIIARLWAERKYCALDIHLWGAFDKSSLLRSVLKEALSSDNISSYRIVAGGMFGSNTADSDKNVIGIQVSQQRNCSTEVVTYDGKTDEAEAMGIALLQTVDLVAGKPNLKAAVLCGFKDEEKCGSVDILVADGRLKTVVPIWACRSLKNVTEDLIMYSQMYECEKEVEDLLTRDTIDTMEEVDMVVLDQSAPRQMAQIMTSIMSYPENRDRFVSEEHVFVSLIRDLGSELWRREFLEQYRKEKHGLPLFRTEVSLKRAHRNLGLDLIIRGQNSFLHLHQLEGNLRSKLSQYTVDMRRITGGAQYYDPDYAFKIFPDSAYDRETASEQAKNSVALGRQSIFQFEWFSSDEGDMPSFYDLKSVFLATLKEIHYNTTWEQEYSDVGDGEVFVSKFDEGLAVLVWDGQKHVDVNLFSTDQSEERANGFGQRFIELSGLSQYLRDDQPRGTGRVVLFSSETLYR</sequence>
<keyword evidence="2 4" id="KW-0808">Transferase</keyword>
<dbReference type="PROSITE" id="PS51006">
    <property type="entry name" value="PABS_2"/>
    <property type="match status" value="1"/>
</dbReference>
<dbReference type="AlphaFoldDB" id="A0AAD2FI75"/>
<feature type="domain" description="PABS" evidence="5">
    <location>
        <begin position="431"/>
        <end position="626"/>
    </location>
</feature>